<sequence length="263" mass="30032">MAIIMEELTTVAVSAITSLLFSKGASAPAHTIDLLWKATLGRWDQDLQKYIDRRDSNIQKYADSITEEVDKIPVKNLTDDPDISILGPALEASKYYIEKEIPRRMFAKLIAASMDKRKEGLVHHSFVEIIKEMSPNDAFILSQMTNPTTLLYCLIKRSDNREYSELISDIYLSDAIPEVHRENCLSISNLERLGLLYIPTRNMGNIIMHGEQKDALERFKNTKFCKELDFDCSNPSSPRMSYSTTTYDANLTELTFAFRQICL</sequence>
<dbReference type="EMBL" id="BK015180">
    <property type="protein sequence ID" value="DAD94696.1"/>
    <property type="molecule type" value="Genomic_DNA"/>
</dbReference>
<reference evidence="1" key="1">
    <citation type="journal article" date="2021" name="Proc. Natl. Acad. Sci. U.S.A.">
        <title>A Catalog of Tens of Thousands of Viruses from Human Metagenomes Reveals Hidden Associations with Chronic Diseases.</title>
        <authorList>
            <person name="Tisza M.J."/>
            <person name="Buck C.B."/>
        </authorList>
    </citation>
    <scope>NUCLEOTIDE SEQUENCE</scope>
    <source>
        <strain evidence="1">CtsMn4</strain>
    </source>
</reference>
<name>A0A8S5NKF2_9CAUD</name>
<dbReference type="Pfam" id="PF14337">
    <property type="entry name" value="Abi_alpha"/>
    <property type="match status" value="1"/>
</dbReference>
<dbReference type="InterPro" id="IPR025506">
    <property type="entry name" value="Abi_alpha"/>
</dbReference>
<protein>
    <submittedName>
        <fullName evidence="1">Uncharacterized protein</fullName>
    </submittedName>
</protein>
<proteinExistence type="predicted"/>
<accession>A0A8S5NKF2</accession>
<dbReference type="Gene3D" id="3.30.110.190">
    <property type="match status" value="1"/>
</dbReference>
<evidence type="ECO:0000313" key="1">
    <source>
        <dbReference type="EMBL" id="DAD94696.1"/>
    </source>
</evidence>
<organism evidence="1">
    <name type="scientific">Siphoviridae sp. ctsMn4</name>
    <dbReference type="NCBI Taxonomy" id="2826485"/>
    <lineage>
        <taxon>Viruses</taxon>
        <taxon>Duplodnaviria</taxon>
        <taxon>Heunggongvirae</taxon>
        <taxon>Uroviricota</taxon>
        <taxon>Caudoviricetes</taxon>
    </lineage>
</organism>